<dbReference type="AlphaFoldDB" id="A0A7D4CS96"/>
<dbReference type="PANTHER" id="PTHR11558">
    <property type="entry name" value="SPERMIDINE/SPERMINE SYNTHASE"/>
    <property type="match status" value="1"/>
</dbReference>
<feature type="transmembrane region" description="Helical" evidence="6">
    <location>
        <begin position="722"/>
        <end position="745"/>
    </location>
</feature>
<evidence type="ECO:0000313" key="9">
    <source>
        <dbReference type="Proteomes" id="UP000500961"/>
    </source>
</evidence>
<evidence type="ECO:0000256" key="6">
    <source>
        <dbReference type="SAM" id="Phobius"/>
    </source>
</evidence>
<evidence type="ECO:0000256" key="2">
    <source>
        <dbReference type="ARBA" id="ARBA00022679"/>
    </source>
</evidence>
<dbReference type="InterPro" id="IPR029063">
    <property type="entry name" value="SAM-dependent_MTases_sf"/>
</dbReference>
<feature type="transmembrane region" description="Helical" evidence="6">
    <location>
        <begin position="152"/>
        <end position="173"/>
    </location>
</feature>
<dbReference type="NCBIfam" id="NF037959">
    <property type="entry name" value="MFS_SpdSyn"/>
    <property type="match status" value="1"/>
</dbReference>
<feature type="transmembrane region" description="Helical" evidence="6">
    <location>
        <begin position="699"/>
        <end position="716"/>
    </location>
</feature>
<evidence type="ECO:0000313" key="8">
    <source>
        <dbReference type="EMBL" id="QKG80685.1"/>
    </source>
</evidence>
<dbReference type="InterPro" id="IPR030374">
    <property type="entry name" value="PABS"/>
</dbReference>
<feature type="transmembrane region" description="Helical" evidence="6">
    <location>
        <begin position="73"/>
        <end position="100"/>
    </location>
</feature>
<dbReference type="Pfam" id="PF01564">
    <property type="entry name" value="Spermine_synth"/>
    <property type="match status" value="1"/>
</dbReference>
<dbReference type="PANTHER" id="PTHR11558:SF11">
    <property type="entry name" value="SPERMIDINE SYNTHASE"/>
    <property type="match status" value="1"/>
</dbReference>
<sequence>MNSPYFLIPISVAITLFYLLGRILVQAGITSTTTHRKFWNFILLFVFLGCSVLGILLTVNINYKLEWDFIKTLLAWHVQLGIAMSVIALIHTLWHSNYFSKYLSIKRFKTFRNERHNKNQPIIAAFTLGVLSVSLQVLLIRQFTKVFQGNEFLITWTIGIWMILSGVGAYLGSRSTSNTNETNKLAVNALWFMYFSAVLFIFLSGEIKQTFFPSGVLIPPHYIILMVTLMMATTAIPSGLTYALLSNQVKSKYPTIYAFEALGSLLGGLLLSLVIIWFLNTYLAAISIGVIAGIILAYPYNKAGRIIIPVVILAIGVSIKIFNADIYAESILLPGQNILSVSDSPYGSLTVTGSEDQINFFENGLLLFSTQNTIYCEETIHYIMAQRPNPQKVLLISGGYTGLISELEKYSHAEIDYIEPNPHILKLSQRFCRQPSLQNVNIIKGNARNYLRKSKSSYDIAIIASAEPTSIAQNQHFTLEFLKLAKKYLKPSGVIGFNLNGIGNYPSAPKLRAYTSIVVTLKKVFKHVEVITGERDYLLASDSALRIDIAQLLTERHIGDSNLYVRPDYINDEHIAKRNQFFHEQTVTPQKLNTDNHPWPILQSTIGYLSMFGNRLWLLFSIGLGVLIIPIAFLKKSTRSMYVIGFAGSAIQTLYLLTLQVGAGILYGALGAMIAIFMGGLAGGSLLHDRSKKVNPLHSKLLLIVSFILLISLWQFMLGIPIWLTIAILCLGTLMASFAVGYLYVNITGNDVSELQPAKTYAADLLGSATGVVIVTLLLVPSVGFIATATILVISVSLYLVLSKL</sequence>
<keyword evidence="4 5" id="KW-0620">Polyamine biosynthesis</keyword>
<feature type="transmembrane region" description="Helical" evidence="6">
    <location>
        <begin position="282"/>
        <end position="300"/>
    </location>
</feature>
<feature type="domain" description="PABS" evidence="7">
    <location>
        <begin position="319"/>
        <end position="552"/>
    </location>
</feature>
<protein>
    <recommendedName>
        <fullName evidence="7">PABS domain-containing protein</fullName>
    </recommendedName>
</protein>
<accession>A0A7D4CS96</accession>
<name>A0A7D4CS96_9BACT</name>
<evidence type="ECO:0000256" key="5">
    <source>
        <dbReference type="PROSITE-ProRule" id="PRU00354"/>
    </source>
</evidence>
<dbReference type="EMBL" id="CP041345">
    <property type="protein sequence ID" value="QKG80685.1"/>
    <property type="molecule type" value="Genomic_DNA"/>
</dbReference>
<feature type="transmembrane region" description="Helical" evidence="6">
    <location>
        <begin position="307"/>
        <end position="328"/>
    </location>
</feature>
<feature type="transmembrane region" description="Helical" evidence="6">
    <location>
        <begin position="665"/>
        <end position="687"/>
    </location>
</feature>
<evidence type="ECO:0000259" key="7">
    <source>
        <dbReference type="PROSITE" id="PS51006"/>
    </source>
</evidence>
<evidence type="ECO:0000256" key="1">
    <source>
        <dbReference type="ARBA" id="ARBA00007867"/>
    </source>
</evidence>
<keyword evidence="2 5" id="KW-0808">Transferase</keyword>
<dbReference type="Gene3D" id="3.40.50.150">
    <property type="entry name" value="Vaccinia Virus protein VP39"/>
    <property type="match status" value="1"/>
</dbReference>
<reference evidence="8 9" key="1">
    <citation type="submission" date="2019-07" db="EMBL/GenBank/DDBJ databases">
        <title>Thalassofilum flectens gen. nov., sp. nov., a novel moderate thermophilic anaerobe from a shallow sea hot spring in Kunashir Island (Russia), representing a new family in the order Bacteroidales, and proposal of Thalassofilacea fam. nov.</title>
        <authorList>
            <person name="Kochetkova T.V."/>
            <person name="Podosokorskaya O.A."/>
            <person name="Novikov A."/>
            <person name="Elcheninov A.G."/>
            <person name="Toshchakov S.V."/>
            <person name="Kublanov I.V."/>
        </authorList>
    </citation>
    <scope>NUCLEOTIDE SEQUENCE [LARGE SCALE GENOMIC DNA]</scope>
    <source>
        <strain evidence="8 9">38-H</strain>
    </source>
</reference>
<dbReference type="GO" id="GO:0008295">
    <property type="term" value="P:spermidine biosynthetic process"/>
    <property type="evidence" value="ECO:0007669"/>
    <property type="project" value="UniProtKB-KW"/>
</dbReference>
<proteinExistence type="inferred from homology"/>
<keyword evidence="3" id="KW-0745">Spermidine biosynthesis</keyword>
<dbReference type="KEGG" id="ttz:FHG85_10550"/>
<dbReference type="PROSITE" id="PS51006">
    <property type="entry name" value="PABS_2"/>
    <property type="match status" value="1"/>
</dbReference>
<feature type="transmembrane region" description="Helical" evidence="6">
    <location>
        <begin position="616"/>
        <end position="634"/>
    </location>
</feature>
<feature type="transmembrane region" description="Helical" evidence="6">
    <location>
        <begin position="257"/>
        <end position="276"/>
    </location>
</feature>
<feature type="transmembrane region" description="Helical" evidence="6">
    <location>
        <begin position="121"/>
        <end position="140"/>
    </location>
</feature>
<dbReference type="GO" id="GO:0004766">
    <property type="term" value="F:spermidine synthase activity"/>
    <property type="evidence" value="ECO:0007669"/>
    <property type="project" value="TreeGrafter"/>
</dbReference>
<comment type="caution">
    <text evidence="5">Lacks conserved residue(s) required for the propagation of feature annotation.</text>
</comment>
<comment type="similarity">
    <text evidence="1">Belongs to the spermidine/spermine synthase family.</text>
</comment>
<feature type="transmembrane region" description="Helical" evidence="6">
    <location>
        <begin position="185"/>
        <end position="203"/>
    </location>
</feature>
<dbReference type="RefSeq" id="WP_173075669.1">
    <property type="nucleotide sequence ID" value="NZ_CP041345.1"/>
</dbReference>
<dbReference type="CDD" id="cd02440">
    <property type="entry name" value="AdoMet_MTases"/>
    <property type="match status" value="1"/>
</dbReference>
<gene>
    <name evidence="8" type="ORF">FHG85_10550</name>
</gene>
<keyword evidence="6" id="KW-0812">Transmembrane</keyword>
<organism evidence="8 9">
    <name type="scientific">Tenuifilum thalassicum</name>
    <dbReference type="NCBI Taxonomy" id="2590900"/>
    <lineage>
        <taxon>Bacteria</taxon>
        <taxon>Pseudomonadati</taxon>
        <taxon>Bacteroidota</taxon>
        <taxon>Bacteroidia</taxon>
        <taxon>Bacteroidales</taxon>
        <taxon>Tenuifilaceae</taxon>
        <taxon>Tenuifilum</taxon>
    </lineage>
</organism>
<evidence type="ECO:0000256" key="3">
    <source>
        <dbReference type="ARBA" id="ARBA00023066"/>
    </source>
</evidence>
<keyword evidence="6" id="KW-1133">Transmembrane helix</keyword>
<dbReference type="SUPFAM" id="SSF53335">
    <property type="entry name" value="S-adenosyl-L-methionine-dependent methyltransferases"/>
    <property type="match status" value="1"/>
</dbReference>
<evidence type="ECO:0000256" key="4">
    <source>
        <dbReference type="ARBA" id="ARBA00023115"/>
    </source>
</evidence>
<feature type="transmembrane region" description="Helical" evidence="6">
    <location>
        <begin position="761"/>
        <end position="779"/>
    </location>
</feature>
<dbReference type="GO" id="GO:0005829">
    <property type="term" value="C:cytosol"/>
    <property type="evidence" value="ECO:0007669"/>
    <property type="project" value="TreeGrafter"/>
</dbReference>
<feature type="transmembrane region" description="Helical" evidence="6">
    <location>
        <begin position="6"/>
        <end position="25"/>
    </location>
</feature>
<keyword evidence="6" id="KW-0472">Membrane</keyword>
<feature type="transmembrane region" description="Helical" evidence="6">
    <location>
        <begin position="37"/>
        <end position="61"/>
    </location>
</feature>
<dbReference type="InterPro" id="IPR001045">
    <property type="entry name" value="Spermi_synthase"/>
</dbReference>
<feature type="transmembrane region" description="Helical" evidence="6">
    <location>
        <begin position="223"/>
        <end position="245"/>
    </location>
</feature>
<keyword evidence="9" id="KW-1185">Reference proteome</keyword>
<dbReference type="Proteomes" id="UP000500961">
    <property type="component" value="Chromosome"/>
</dbReference>
<feature type="transmembrane region" description="Helical" evidence="6">
    <location>
        <begin position="641"/>
        <end position="659"/>
    </location>
</feature>